<keyword evidence="1" id="KW-0812">Transmembrane</keyword>
<dbReference type="Gene3D" id="1.20.144.10">
    <property type="entry name" value="Phosphatidic acid phosphatase type 2/haloperoxidase"/>
    <property type="match status" value="1"/>
</dbReference>
<dbReference type="RefSeq" id="WP_182542519.1">
    <property type="nucleotide sequence ID" value="NZ_JACGWZ010000001.1"/>
</dbReference>
<dbReference type="PANTHER" id="PTHR14969">
    <property type="entry name" value="SPHINGOSINE-1-PHOSPHATE PHOSPHOHYDROLASE"/>
    <property type="match status" value="1"/>
</dbReference>
<evidence type="ECO:0000259" key="2">
    <source>
        <dbReference type="SMART" id="SM00014"/>
    </source>
</evidence>
<gene>
    <name evidence="3" type="ORF">FHX42_000494</name>
</gene>
<dbReference type="EC" id="3.6.1.27" evidence="3"/>
<comment type="caution">
    <text evidence="3">The sequence shown here is derived from an EMBL/GenBank/DDBJ whole genome shotgun (WGS) entry which is preliminary data.</text>
</comment>
<feature type="transmembrane region" description="Helical" evidence="1">
    <location>
        <begin position="164"/>
        <end position="182"/>
    </location>
</feature>
<feature type="domain" description="Phosphatidic acid phosphatase type 2/haloperoxidase" evidence="2">
    <location>
        <begin position="119"/>
        <end position="232"/>
    </location>
</feature>
<keyword evidence="3" id="KW-0378">Hydrolase</keyword>
<organism evidence="3 4">
    <name type="scientific">Halosaccharopolyspora lacisalsi</name>
    <dbReference type="NCBI Taxonomy" id="1000566"/>
    <lineage>
        <taxon>Bacteria</taxon>
        <taxon>Bacillati</taxon>
        <taxon>Actinomycetota</taxon>
        <taxon>Actinomycetes</taxon>
        <taxon>Pseudonocardiales</taxon>
        <taxon>Pseudonocardiaceae</taxon>
        <taxon>Halosaccharopolyspora</taxon>
    </lineage>
</organism>
<dbReference type="InterPro" id="IPR000326">
    <property type="entry name" value="PAP2/HPO"/>
</dbReference>
<dbReference type="SMART" id="SM00014">
    <property type="entry name" value="acidPPc"/>
    <property type="match status" value="1"/>
</dbReference>
<feature type="transmembrane region" description="Helical" evidence="1">
    <location>
        <begin position="30"/>
        <end position="50"/>
    </location>
</feature>
<evidence type="ECO:0000313" key="3">
    <source>
        <dbReference type="EMBL" id="MBA8823165.1"/>
    </source>
</evidence>
<dbReference type="AlphaFoldDB" id="A0A839DV47"/>
<dbReference type="PANTHER" id="PTHR14969:SF13">
    <property type="entry name" value="AT30094P"/>
    <property type="match status" value="1"/>
</dbReference>
<feature type="transmembrane region" description="Helical" evidence="1">
    <location>
        <begin position="189"/>
        <end position="212"/>
    </location>
</feature>
<name>A0A839DV47_9PSEU</name>
<keyword evidence="1" id="KW-0472">Membrane</keyword>
<dbReference type="EMBL" id="JACGWZ010000001">
    <property type="protein sequence ID" value="MBA8823165.1"/>
    <property type="molecule type" value="Genomic_DNA"/>
</dbReference>
<keyword evidence="4" id="KW-1185">Reference proteome</keyword>
<feature type="transmembrane region" description="Helical" evidence="1">
    <location>
        <begin position="88"/>
        <end position="109"/>
    </location>
</feature>
<proteinExistence type="predicted"/>
<dbReference type="CDD" id="cd03392">
    <property type="entry name" value="PAP2_like_2"/>
    <property type="match status" value="1"/>
</dbReference>
<dbReference type="Proteomes" id="UP000569329">
    <property type="component" value="Unassembled WGS sequence"/>
</dbReference>
<feature type="transmembrane region" description="Helical" evidence="1">
    <location>
        <begin position="116"/>
        <end position="140"/>
    </location>
</feature>
<reference evidence="3 4" key="1">
    <citation type="submission" date="2020-07" db="EMBL/GenBank/DDBJ databases">
        <title>Sequencing the genomes of 1000 actinobacteria strains.</title>
        <authorList>
            <person name="Klenk H.-P."/>
        </authorList>
    </citation>
    <scope>NUCLEOTIDE SEQUENCE [LARGE SCALE GENOMIC DNA]</scope>
    <source>
        <strain evidence="3 4">DSM 45975</strain>
    </source>
</reference>
<dbReference type="InterPro" id="IPR036938">
    <property type="entry name" value="PAP2/HPO_sf"/>
</dbReference>
<evidence type="ECO:0000256" key="1">
    <source>
        <dbReference type="SAM" id="Phobius"/>
    </source>
</evidence>
<dbReference type="SUPFAM" id="SSF48317">
    <property type="entry name" value="Acid phosphatase/Vanadium-dependent haloperoxidase"/>
    <property type="match status" value="1"/>
</dbReference>
<dbReference type="GO" id="GO:0050380">
    <property type="term" value="F:undecaprenyl-diphosphatase activity"/>
    <property type="evidence" value="ECO:0007669"/>
    <property type="project" value="UniProtKB-EC"/>
</dbReference>
<keyword evidence="1" id="KW-1133">Transmembrane helix</keyword>
<evidence type="ECO:0000313" key="4">
    <source>
        <dbReference type="Proteomes" id="UP000569329"/>
    </source>
</evidence>
<sequence length="259" mass="27573">MTVASARSNDEPTRDSGEQRRASLRDLAAAYPWLPPVAGLLLVALGLWMFGELAEQVHEGGPLLGLDRRLLELVAAIRTHALVTTFGVLTWIGDDLVLTGVSVVAAVYLRVRTRSWVPALLLAVTGVIDALAVFLIKLLVARPRPAPAPLATPEDGFGFPSGHSSHSAAVYLVLVFLLLRVLSSRASRAATVTTALLLVTVVGLSRVILGVHAPSDVVAGWILGVVCAVGAVSLWSLSYPLQHLVDHLVARAHRRKPPE</sequence>
<protein>
    <submittedName>
        <fullName evidence="3">Undecaprenyl-diphosphatase</fullName>
        <ecNumber evidence="3">3.6.1.27</ecNumber>
    </submittedName>
</protein>
<accession>A0A839DV47</accession>
<feature type="transmembrane region" description="Helical" evidence="1">
    <location>
        <begin position="218"/>
        <end position="237"/>
    </location>
</feature>
<dbReference type="Pfam" id="PF01569">
    <property type="entry name" value="PAP2"/>
    <property type="match status" value="1"/>
</dbReference>